<dbReference type="RefSeq" id="XP_069203663.1">
    <property type="nucleotide sequence ID" value="XM_069347892.1"/>
</dbReference>
<dbReference type="PANTHER" id="PTHR37490">
    <property type="entry name" value="EXPRESSED PROTEIN"/>
    <property type="match status" value="1"/>
</dbReference>
<gene>
    <name evidence="1" type="ORF">AAFC00_001052</name>
</gene>
<accession>A0ABR3PMP1</accession>
<keyword evidence="2" id="KW-1185">Reference proteome</keyword>
<protein>
    <submittedName>
        <fullName evidence="1">Uncharacterized protein</fullName>
    </submittedName>
</protein>
<evidence type="ECO:0000313" key="1">
    <source>
        <dbReference type="EMBL" id="KAL1310814.1"/>
    </source>
</evidence>
<organism evidence="1 2">
    <name type="scientific">Neodothiora populina</name>
    <dbReference type="NCBI Taxonomy" id="2781224"/>
    <lineage>
        <taxon>Eukaryota</taxon>
        <taxon>Fungi</taxon>
        <taxon>Dikarya</taxon>
        <taxon>Ascomycota</taxon>
        <taxon>Pezizomycotina</taxon>
        <taxon>Dothideomycetes</taxon>
        <taxon>Dothideomycetidae</taxon>
        <taxon>Dothideales</taxon>
        <taxon>Dothioraceae</taxon>
        <taxon>Neodothiora</taxon>
    </lineage>
</organism>
<proteinExistence type="predicted"/>
<dbReference type="PANTHER" id="PTHR37490:SF3">
    <property type="entry name" value="DUF3431 DOMAIN CONTAINING PROTEIN"/>
    <property type="match status" value="1"/>
</dbReference>
<dbReference type="EMBL" id="JBFMKM010000003">
    <property type="protein sequence ID" value="KAL1310814.1"/>
    <property type="molecule type" value="Genomic_DNA"/>
</dbReference>
<sequence length="165" mass="18534">MRVLIRDLRIDALEEAGYVSLRCSWSPSCPAELRPLDHDAVLWGSGVHVRETEDAIAQAWPDLFSGVEIPRTFGSPCCAQFAVTRKAMMRNSKEDYTRLRQWLLDTKLSDEVSERVLEKLWAYLMTGEPVHCPAPRLCACKYFGSCGGVQIWPQPPTALGPLPTE</sequence>
<comment type="caution">
    <text evidence="1">The sequence shown here is derived from an EMBL/GenBank/DDBJ whole genome shotgun (WGS) entry which is preliminary data.</text>
</comment>
<dbReference type="GeneID" id="95974755"/>
<name>A0ABR3PMP1_9PEZI</name>
<evidence type="ECO:0000313" key="2">
    <source>
        <dbReference type="Proteomes" id="UP001562354"/>
    </source>
</evidence>
<dbReference type="InterPro" id="IPR021838">
    <property type="entry name" value="DUF3431"/>
</dbReference>
<dbReference type="Proteomes" id="UP001562354">
    <property type="component" value="Unassembled WGS sequence"/>
</dbReference>
<dbReference type="Pfam" id="PF11913">
    <property type="entry name" value="DUF3431"/>
    <property type="match status" value="1"/>
</dbReference>
<reference evidence="1 2" key="1">
    <citation type="submission" date="2024-07" db="EMBL/GenBank/DDBJ databases">
        <title>Draft sequence of the Neodothiora populina.</title>
        <authorList>
            <person name="Drown D.D."/>
            <person name="Schuette U.S."/>
            <person name="Buechlein A.B."/>
            <person name="Rusch D.R."/>
            <person name="Winton L.W."/>
            <person name="Adams G.A."/>
        </authorList>
    </citation>
    <scope>NUCLEOTIDE SEQUENCE [LARGE SCALE GENOMIC DNA]</scope>
    <source>
        <strain evidence="1 2">CPC 39397</strain>
    </source>
</reference>